<organism evidence="1 2">
    <name type="scientific">Phreatobacter stygius</name>
    <dbReference type="NCBI Taxonomy" id="1940610"/>
    <lineage>
        <taxon>Bacteria</taxon>
        <taxon>Pseudomonadati</taxon>
        <taxon>Pseudomonadota</taxon>
        <taxon>Alphaproteobacteria</taxon>
        <taxon>Hyphomicrobiales</taxon>
        <taxon>Phreatobacteraceae</taxon>
        <taxon>Phreatobacter</taxon>
    </lineage>
</organism>
<evidence type="ECO:0000313" key="1">
    <source>
        <dbReference type="EMBL" id="QCI66176.1"/>
    </source>
</evidence>
<dbReference type="OrthoDB" id="8904061at2"/>
<dbReference type="PANTHER" id="PTHR33204">
    <property type="entry name" value="TRANSCRIPTIONAL REGULATOR, MARR FAMILY"/>
    <property type="match status" value="1"/>
</dbReference>
<keyword evidence="2" id="KW-1185">Reference proteome</keyword>
<accession>A0A4D7B9G6</accession>
<dbReference type="InterPro" id="IPR036390">
    <property type="entry name" value="WH_DNA-bd_sf"/>
</dbReference>
<dbReference type="PANTHER" id="PTHR33204:SF37">
    <property type="entry name" value="HTH-TYPE TRANSCRIPTIONAL REGULATOR YODB"/>
    <property type="match status" value="1"/>
</dbReference>
<dbReference type="Gene3D" id="1.10.10.10">
    <property type="entry name" value="Winged helix-like DNA-binding domain superfamily/Winged helix DNA-binding domain"/>
    <property type="match status" value="1"/>
</dbReference>
<proteinExistence type="predicted"/>
<name>A0A4D7B9G6_9HYPH</name>
<evidence type="ECO:0000313" key="2">
    <source>
        <dbReference type="Proteomes" id="UP000298781"/>
    </source>
</evidence>
<dbReference type="Proteomes" id="UP000298781">
    <property type="component" value="Chromosome"/>
</dbReference>
<sequence length="117" mass="12828">MTPYPGRAVRGSRSGRPIMVLLDLLGRRMALRLLWELSLAERPMTFRALQAAAETNPSVLNGRLKELRAAGIVDHGDDGYRLSADGAALLTLVLPLHKWADDWAAGREFSSTTGESR</sequence>
<protein>
    <submittedName>
        <fullName evidence="1">Helix-turn-helix transcriptional regulator</fullName>
    </submittedName>
</protein>
<dbReference type="InterPro" id="IPR036388">
    <property type="entry name" value="WH-like_DNA-bd_sf"/>
</dbReference>
<reference evidence="1 2" key="1">
    <citation type="submission" date="2019-04" db="EMBL/GenBank/DDBJ databases">
        <title>Phreatobacter aquaticus sp. nov.</title>
        <authorList>
            <person name="Choi A."/>
        </authorList>
    </citation>
    <scope>NUCLEOTIDE SEQUENCE [LARGE SCALE GENOMIC DNA]</scope>
    <source>
        <strain evidence="1 2">KCTC 52518</strain>
    </source>
</reference>
<dbReference type="AlphaFoldDB" id="A0A4D7B9G6"/>
<dbReference type="EMBL" id="CP039690">
    <property type="protein sequence ID" value="QCI66176.1"/>
    <property type="molecule type" value="Genomic_DNA"/>
</dbReference>
<gene>
    <name evidence="1" type="ORF">E8M01_19355</name>
</gene>
<dbReference type="SUPFAM" id="SSF46785">
    <property type="entry name" value="Winged helix' DNA-binding domain"/>
    <property type="match status" value="1"/>
</dbReference>
<dbReference type="KEGG" id="pstg:E8M01_19355"/>